<dbReference type="EMBL" id="MHVS01000005">
    <property type="protein sequence ID" value="OHA96580.1"/>
    <property type="molecule type" value="Genomic_DNA"/>
</dbReference>
<comment type="caution">
    <text evidence="1">The sequence shown here is derived from an EMBL/GenBank/DDBJ whole genome shotgun (WGS) entry which is preliminary data.</text>
</comment>
<reference evidence="1 2" key="1">
    <citation type="journal article" date="2016" name="Nat. Commun.">
        <title>Thousands of microbial genomes shed light on interconnected biogeochemical processes in an aquifer system.</title>
        <authorList>
            <person name="Anantharaman K."/>
            <person name="Brown C.T."/>
            <person name="Hug L.A."/>
            <person name="Sharon I."/>
            <person name="Castelle C.J."/>
            <person name="Probst A.J."/>
            <person name="Thomas B.C."/>
            <person name="Singh A."/>
            <person name="Wilkins M.J."/>
            <person name="Karaoz U."/>
            <person name="Brodie E.L."/>
            <person name="Williams K.H."/>
            <person name="Hubbard S.S."/>
            <person name="Banfield J.F."/>
        </authorList>
    </citation>
    <scope>NUCLEOTIDE SEQUENCE [LARGE SCALE GENOMIC DNA]</scope>
</reference>
<evidence type="ECO:0000313" key="2">
    <source>
        <dbReference type="Proteomes" id="UP000177279"/>
    </source>
</evidence>
<organism evidence="1 2">
    <name type="scientific">Candidatus Zambryskibacteria bacterium RIFCSPHIGHO2_02_FULL_43_37</name>
    <dbReference type="NCBI Taxonomy" id="1802749"/>
    <lineage>
        <taxon>Bacteria</taxon>
        <taxon>Candidatus Zambryskiibacteriota</taxon>
    </lineage>
</organism>
<proteinExistence type="predicted"/>
<dbReference type="Proteomes" id="UP000177279">
    <property type="component" value="Unassembled WGS sequence"/>
</dbReference>
<protein>
    <submittedName>
        <fullName evidence="1">Uncharacterized protein</fullName>
    </submittedName>
</protein>
<evidence type="ECO:0000313" key="1">
    <source>
        <dbReference type="EMBL" id="OHA96580.1"/>
    </source>
</evidence>
<sequence length="69" mass="7907">MSGAKPQDFIRCERDRNLYTKLENVLSLIEGVPMERLVDSRDKHRLAQAGVELKKALHELSHNGHQNGR</sequence>
<dbReference type="AlphaFoldDB" id="A0A1G2TH12"/>
<gene>
    <name evidence="1" type="ORF">A3D49_01760</name>
</gene>
<accession>A0A1G2TH12</accession>
<name>A0A1G2TH12_9BACT</name>